<dbReference type="InterPro" id="IPR033879">
    <property type="entry name" value="UPP_Pase"/>
</dbReference>
<reference evidence="3 4" key="1">
    <citation type="submission" date="2012-09" db="EMBL/GenBank/DDBJ databases">
        <title>Genome Sequence of Bacillus sp. DW5-4.</title>
        <authorList>
            <person name="Lai Q."/>
            <person name="Liu Y."/>
            <person name="Shao Z."/>
        </authorList>
    </citation>
    <scope>NUCLEOTIDE SEQUENCE [LARGE SCALE GENOMIC DNA]</scope>
    <source>
        <strain evidence="3 4">DW5-4</strain>
    </source>
</reference>
<dbReference type="InterPro" id="IPR000326">
    <property type="entry name" value="PAP2/HPO"/>
</dbReference>
<keyword evidence="1" id="KW-1133">Transmembrane helix</keyword>
<dbReference type="Pfam" id="PF01569">
    <property type="entry name" value="PAP2"/>
    <property type="match status" value="1"/>
</dbReference>
<dbReference type="eggNOG" id="COG0671">
    <property type="taxonomic scope" value="Bacteria"/>
</dbReference>
<dbReference type="InterPro" id="IPR036938">
    <property type="entry name" value="PAP2/HPO_sf"/>
</dbReference>
<dbReference type="OrthoDB" id="9789113at2"/>
<comment type="caution">
    <text evidence="3">The sequence shown here is derived from an EMBL/GenBank/DDBJ whole genome shotgun (WGS) entry which is preliminary data.</text>
</comment>
<dbReference type="Gene3D" id="1.20.144.10">
    <property type="entry name" value="Phosphatidic acid phosphatase type 2/haloperoxidase"/>
    <property type="match status" value="1"/>
</dbReference>
<dbReference type="CDD" id="cd03385">
    <property type="entry name" value="PAP2_BcrC_like"/>
    <property type="match status" value="1"/>
</dbReference>
<evidence type="ECO:0000256" key="1">
    <source>
        <dbReference type="SAM" id="Phobius"/>
    </source>
</evidence>
<feature type="transmembrane region" description="Helical" evidence="1">
    <location>
        <begin position="149"/>
        <end position="169"/>
    </location>
</feature>
<evidence type="ECO:0000313" key="4">
    <source>
        <dbReference type="Proteomes" id="UP000028091"/>
    </source>
</evidence>
<name>A0A081L7U1_9BACI</name>
<evidence type="ECO:0000313" key="3">
    <source>
        <dbReference type="EMBL" id="KEP25317.1"/>
    </source>
</evidence>
<organism evidence="3 4">
    <name type="scientific">Bacillus zhangzhouensis</name>
    <dbReference type="NCBI Taxonomy" id="1178540"/>
    <lineage>
        <taxon>Bacteria</taxon>
        <taxon>Bacillati</taxon>
        <taxon>Bacillota</taxon>
        <taxon>Bacilli</taxon>
        <taxon>Bacillales</taxon>
        <taxon>Bacillaceae</taxon>
        <taxon>Bacillus</taxon>
    </lineage>
</organism>
<feature type="transmembrane region" description="Helical" evidence="1">
    <location>
        <begin position="125"/>
        <end position="143"/>
    </location>
</feature>
<dbReference type="EMBL" id="JOTP01000025">
    <property type="protein sequence ID" value="KEP25317.1"/>
    <property type="molecule type" value="Genomic_DNA"/>
</dbReference>
<dbReference type="PANTHER" id="PTHR14969:SF13">
    <property type="entry name" value="AT30094P"/>
    <property type="match status" value="1"/>
</dbReference>
<feature type="transmembrane region" description="Helical" evidence="1">
    <location>
        <begin position="58"/>
        <end position="80"/>
    </location>
</feature>
<feature type="domain" description="Phosphatidic acid phosphatase type 2/haloperoxidase" evidence="2">
    <location>
        <begin position="57"/>
        <end position="164"/>
    </location>
</feature>
<dbReference type="RefSeq" id="WP_034324162.1">
    <property type="nucleotide sequence ID" value="NZ_JOTP01000025.1"/>
</dbReference>
<dbReference type="SUPFAM" id="SSF48317">
    <property type="entry name" value="Acid phosphatase/Vanadium-dependent haloperoxidase"/>
    <property type="match status" value="1"/>
</dbReference>
<protein>
    <submittedName>
        <fullName evidence="3">Bacitracin ABC transporter permease</fullName>
    </submittedName>
</protein>
<sequence>MQEYNERLFRWVNQLSIDHGHLNPIFIGLAEYTVLLVALMCLFIWFRNRSEKNRKMIISAGLTFILAELLGKVAGAFYFNQQPFAEMSHVNLLIHKEVNNSFPSDHTIFIFSICLIFWLFHKRHIYWLIIACTVGFSRIWVGVHYPFDVLVGAVIACLTAVAVIGLPIFQRGVDTILACYEWIEQKCVRKRSK</sequence>
<dbReference type="SMART" id="SM00014">
    <property type="entry name" value="acidPPc"/>
    <property type="match status" value="1"/>
</dbReference>
<proteinExistence type="predicted"/>
<keyword evidence="1" id="KW-0812">Transmembrane</keyword>
<dbReference type="GO" id="GO:0050380">
    <property type="term" value="F:undecaprenyl-diphosphatase activity"/>
    <property type="evidence" value="ECO:0007669"/>
    <property type="project" value="InterPro"/>
</dbReference>
<feature type="transmembrane region" description="Helical" evidence="1">
    <location>
        <begin position="100"/>
        <end position="120"/>
    </location>
</feature>
<accession>A0A081L7U1</accession>
<dbReference type="PANTHER" id="PTHR14969">
    <property type="entry name" value="SPHINGOSINE-1-PHOSPHATE PHOSPHOHYDROLASE"/>
    <property type="match status" value="1"/>
</dbReference>
<keyword evidence="1" id="KW-0472">Membrane</keyword>
<evidence type="ECO:0000259" key="2">
    <source>
        <dbReference type="SMART" id="SM00014"/>
    </source>
</evidence>
<dbReference type="GO" id="GO:0005886">
    <property type="term" value="C:plasma membrane"/>
    <property type="evidence" value="ECO:0007669"/>
    <property type="project" value="InterPro"/>
</dbReference>
<feature type="transmembrane region" description="Helical" evidence="1">
    <location>
        <begin position="25"/>
        <end position="46"/>
    </location>
</feature>
<dbReference type="AlphaFoldDB" id="A0A081L7U1"/>
<keyword evidence="4" id="KW-1185">Reference proteome</keyword>
<gene>
    <name evidence="3" type="ORF">BA70_09380</name>
</gene>
<dbReference type="Proteomes" id="UP000028091">
    <property type="component" value="Unassembled WGS sequence"/>
</dbReference>